<accession>A0A097A5A0</accession>
<evidence type="ECO:0000256" key="1">
    <source>
        <dbReference type="SAM" id="Phobius"/>
    </source>
</evidence>
<reference evidence="2" key="1">
    <citation type="submission" date="2014-08" db="EMBL/GenBank/DDBJ databases">
        <title>Emergence of a new restricted insect viruses in Amazon Region.</title>
        <authorList>
            <person name="Nunes M.R.T."/>
            <person name="Vianez-Junior J.L.S.G."/>
            <person name="Silva S.P."/>
            <person name="Cardoso J.F."/>
            <person name="Oliveira L.F."/>
            <person name="Da Silva D.E.A."/>
            <person name="Vasconcelos J.M."/>
            <person name="Nunes Neto J.P."/>
            <person name="Carvalho V.L."/>
            <person name="Guzman H."/>
            <person name="Tesh R."/>
            <person name="Vasconcelos P.F.C."/>
        </authorList>
    </citation>
    <scope>NUCLEOTIDE SEQUENCE</scope>
    <source>
        <strain evidence="2">AR800233-A</strain>
    </source>
</reference>
<feature type="transmembrane region" description="Helical" evidence="1">
    <location>
        <begin position="388"/>
        <end position="413"/>
    </location>
</feature>
<evidence type="ECO:0000313" key="2">
    <source>
        <dbReference type="EMBL" id="AIS40861.1"/>
    </source>
</evidence>
<dbReference type="EMBL" id="KM350507">
    <property type="protein sequence ID" value="AIS40861.1"/>
    <property type="molecule type" value="Viral_cRNA"/>
</dbReference>
<dbReference type="Pfam" id="PF19226">
    <property type="entry name" value="DisA"/>
    <property type="match status" value="1"/>
</dbReference>
<organism evidence="2">
    <name type="scientific">Wallerfield virus</name>
    <dbReference type="NCBI Taxonomy" id="1457165"/>
    <lineage>
        <taxon>Viruses</taxon>
        <taxon>Riboviria</taxon>
        <taxon>Negevirus</taxon>
    </lineage>
</organism>
<keyword evidence="1" id="KW-0812">Transmembrane</keyword>
<name>A0A097A5A0_9VIRU</name>
<sequence length="422" mass="49202">MRNIYCFLLFALTMATGKESRDYFLASMGRNLKYFTELDNIITHKLLSFDFEYNIYGKYVEDDIKVYHANAWSKFIGSHCPPNHHKVSLQHHIFSELYVCIHVPTVLKNPHSVYKINKNYNKVLVSCYLPGGDEFAIETIRVDIPDLDKFRIIEFNGKNFLTSQYCISDRYGLTSDHKEILQVNYTVTDNTVSFQFPKGECRKDSELIWDIDSLHPGYYLPFVINITASTKMHKCLTYYYTPYDTELDTNVTVLPLTPTEHLIWAVDVSPTIVDARNLTRVWSSINYYPPPSDTVIHIGSAITNSPFNFISSAILAILRPIIDILLDSLIYILSTLMEIFESSEFLEIVNRLFDFVYLLIKNIFEFIVKVIYPRLLDIVLSFSTKYKFLFVIFIITYIKTGKFFVTCIITFFVNMCMREREV</sequence>
<keyword evidence="1" id="KW-1133">Transmembrane helix</keyword>
<proteinExistence type="predicted"/>
<keyword evidence="1" id="KW-0472">Membrane</keyword>
<protein>
    <submittedName>
        <fullName evidence="2">Uncharacterized protein</fullName>
    </submittedName>
</protein>
<dbReference type="InterPro" id="IPR043638">
    <property type="entry name" value="DisA_glycoprotein"/>
</dbReference>